<dbReference type="PANTHER" id="PTHR31356">
    <property type="entry name" value="THYLAKOID LUMENAL 29 KDA PROTEIN, CHLOROPLASTIC-RELATED"/>
    <property type="match status" value="1"/>
</dbReference>
<dbReference type="PANTHER" id="PTHR31356:SF53">
    <property type="entry name" value="HEME PEROXIDASE"/>
    <property type="match status" value="1"/>
</dbReference>
<dbReference type="Gene3D" id="1.10.420.10">
    <property type="entry name" value="Peroxidase, domain 2"/>
    <property type="match status" value="1"/>
</dbReference>
<name>A0A4Y7SXL6_COPMI</name>
<dbReference type="InterPro" id="IPR019794">
    <property type="entry name" value="Peroxidases_AS"/>
</dbReference>
<dbReference type="Gene3D" id="1.10.520.10">
    <property type="match status" value="1"/>
</dbReference>
<dbReference type="GO" id="GO:0046872">
    <property type="term" value="F:metal ion binding"/>
    <property type="evidence" value="ECO:0007669"/>
    <property type="project" value="UniProtKB-UniRule"/>
</dbReference>
<dbReference type="SUPFAM" id="SSF48113">
    <property type="entry name" value="Heme-dependent peroxidases"/>
    <property type="match status" value="1"/>
</dbReference>
<feature type="chain" id="PRO_5021509806" description="Peroxidase" evidence="7">
    <location>
        <begin position="25"/>
        <end position="599"/>
    </location>
</feature>
<dbReference type="PROSITE" id="PS50873">
    <property type="entry name" value="PEROXIDASE_4"/>
    <property type="match status" value="1"/>
</dbReference>
<reference evidence="9 10" key="1">
    <citation type="journal article" date="2019" name="Nat. Ecol. Evol.">
        <title>Megaphylogeny resolves global patterns of mushroom evolution.</title>
        <authorList>
            <person name="Varga T."/>
            <person name="Krizsan K."/>
            <person name="Foldi C."/>
            <person name="Dima B."/>
            <person name="Sanchez-Garcia M."/>
            <person name="Sanchez-Ramirez S."/>
            <person name="Szollosi G.J."/>
            <person name="Szarkandi J.G."/>
            <person name="Papp V."/>
            <person name="Albert L."/>
            <person name="Andreopoulos W."/>
            <person name="Angelini C."/>
            <person name="Antonin V."/>
            <person name="Barry K.W."/>
            <person name="Bougher N.L."/>
            <person name="Buchanan P."/>
            <person name="Buyck B."/>
            <person name="Bense V."/>
            <person name="Catcheside P."/>
            <person name="Chovatia M."/>
            <person name="Cooper J."/>
            <person name="Damon W."/>
            <person name="Desjardin D."/>
            <person name="Finy P."/>
            <person name="Geml J."/>
            <person name="Haridas S."/>
            <person name="Hughes K."/>
            <person name="Justo A."/>
            <person name="Karasinski D."/>
            <person name="Kautmanova I."/>
            <person name="Kiss B."/>
            <person name="Kocsube S."/>
            <person name="Kotiranta H."/>
            <person name="LaButti K.M."/>
            <person name="Lechner B.E."/>
            <person name="Liimatainen K."/>
            <person name="Lipzen A."/>
            <person name="Lukacs Z."/>
            <person name="Mihaltcheva S."/>
            <person name="Morgado L.N."/>
            <person name="Niskanen T."/>
            <person name="Noordeloos M.E."/>
            <person name="Ohm R.A."/>
            <person name="Ortiz-Santana B."/>
            <person name="Ovrebo C."/>
            <person name="Racz N."/>
            <person name="Riley R."/>
            <person name="Savchenko A."/>
            <person name="Shiryaev A."/>
            <person name="Soop K."/>
            <person name="Spirin V."/>
            <person name="Szebenyi C."/>
            <person name="Tomsovsky M."/>
            <person name="Tulloss R.E."/>
            <person name="Uehling J."/>
            <person name="Grigoriev I.V."/>
            <person name="Vagvolgyi C."/>
            <person name="Papp T."/>
            <person name="Martin F.M."/>
            <person name="Miettinen O."/>
            <person name="Hibbett D.S."/>
            <person name="Nagy L.G."/>
        </authorList>
    </citation>
    <scope>NUCLEOTIDE SEQUENCE [LARGE SCALE GENOMIC DNA]</scope>
    <source>
        <strain evidence="9 10">FP101781</strain>
    </source>
</reference>
<dbReference type="PRINTS" id="PR00458">
    <property type="entry name" value="PEROXIDASE"/>
</dbReference>
<evidence type="ECO:0000259" key="8">
    <source>
        <dbReference type="PROSITE" id="PS50873"/>
    </source>
</evidence>
<feature type="signal peptide" evidence="7">
    <location>
        <begin position="1"/>
        <end position="24"/>
    </location>
</feature>
<gene>
    <name evidence="9" type="ORF">FA13DRAFT_1635838</name>
</gene>
<dbReference type="InterPro" id="IPR010255">
    <property type="entry name" value="Haem_peroxidase_sf"/>
</dbReference>
<dbReference type="STRING" id="71717.A0A4Y7SXL6"/>
<dbReference type="PROSITE" id="PS00436">
    <property type="entry name" value="PEROXIDASE_2"/>
    <property type="match status" value="1"/>
</dbReference>
<dbReference type="Pfam" id="PF00141">
    <property type="entry name" value="peroxidase"/>
    <property type="match status" value="1"/>
</dbReference>
<comment type="caution">
    <text evidence="9">The sequence shown here is derived from an EMBL/GenBank/DDBJ whole genome shotgun (WGS) entry which is preliminary data.</text>
</comment>
<dbReference type="SMR" id="A0A4Y7SXL6"/>
<dbReference type="EMBL" id="QPFP01000047">
    <property type="protein sequence ID" value="TEB26605.1"/>
    <property type="molecule type" value="Genomic_DNA"/>
</dbReference>
<proteinExistence type="inferred from homology"/>
<keyword evidence="1 7" id="KW-0575">Peroxidase</keyword>
<comment type="similarity">
    <text evidence="6">Belongs to the peroxidase family.</text>
</comment>
<evidence type="ECO:0000313" key="10">
    <source>
        <dbReference type="Proteomes" id="UP000298030"/>
    </source>
</evidence>
<evidence type="ECO:0000256" key="4">
    <source>
        <dbReference type="ARBA" id="ARBA00023002"/>
    </source>
</evidence>
<evidence type="ECO:0000256" key="6">
    <source>
        <dbReference type="RuleBase" id="RU004241"/>
    </source>
</evidence>
<dbReference type="GO" id="GO:0042744">
    <property type="term" value="P:hydrogen peroxide catabolic process"/>
    <property type="evidence" value="ECO:0007669"/>
    <property type="project" value="TreeGrafter"/>
</dbReference>
<dbReference type="InterPro" id="IPR002016">
    <property type="entry name" value="Haem_peroxidase"/>
</dbReference>
<evidence type="ECO:0000313" key="9">
    <source>
        <dbReference type="EMBL" id="TEB26605.1"/>
    </source>
</evidence>
<dbReference type="OrthoDB" id="5985073at2759"/>
<keyword evidence="10" id="KW-1185">Reference proteome</keyword>
<evidence type="ECO:0000256" key="3">
    <source>
        <dbReference type="ARBA" id="ARBA00022723"/>
    </source>
</evidence>
<organism evidence="9 10">
    <name type="scientific">Coprinellus micaceus</name>
    <name type="common">Glistening ink-cap mushroom</name>
    <name type="synonym">Coprinus micaceus</name>
    <dbReference type="NCBI Taxonomy" id="71717"/>
    <lineage>
        <taxon>Eukaryota</taxon>
        <taxon>Fungi</taxon>
        <taxon>Dikarya</taxon>
        <taxon>Basidiomycota</taxon>
        <taxon>Agaricomycotina</taxon>
        <taxon>Agaricomycetes</taxon>
        <taxon>Agaricomycetidae</taxon>
        <taxon>Agaricales</taxon>
        <taxon>Agaricineae</taxon>
        <taxon>Psathyrellaceae</taxon>
        <taxon>Coprinellus</taxon>
    </lineage>
</organism>
<sequence length="599" mass="65573">MLTISFPAFFVASFILSATQGANAYHWPDPRYDALEMLLYEGRRSDNSNLASTQHPCKNRGSTRASIGAEWLRLAFHDSATHDAAKGTGGLDASIAFELDREENGGMGMHRTLDDFSTFSSKYISRADVFALGAVFAISSCGGPVIRYRGGRVDALSADDPGVPLPQQDLATHTQMFQRQGFSPQDMIGLIACGHTIGGVRSSDHPDIAPPGPDPSVEVFEMFDDTPSKFDTSVVQDFLSSEPIESKHNPLVSAANQTLASDHRIFDSDGGATMRALADNTTFMETCSTLIERMLNLVPSGVTLTDEITMLPAKVSTAQLTIERGILVFKTSLRVAYSVDTKYQKPTITLFWCDRYGDHKDCAQGQARSSAYASTSLTQPDTSPVTQRLGYYFAYYNFVVPINDAESVSTFWFSLDSGTGQSTVYDNDGSGYVLQQDTVLHVPAMGNVDLDGATTKRFYTLTSAVRSSLSPSRVYMYAFDSATPNYEAPISTHIDMTRNDTITPIAGYTFYTATLEDIGAQLTVDLHVDVDGTTYTEDYQPTYFLGTRLPYLPPTTVTQGLATLPGTSRGNGNSSTRRYTFCMDFCFGIFAMYIGLWLF</sequence>
<dbReference type="AlphaFoldDB" id="A0A4Y7SXL6"/>
<dbReference type="EC" id="1.11.1.-" evidence="7"/>
<dbReference type="GO" id="GO:0004601">
    <property type="term" value="F:peroxidase activity"/>
    <property type="evidence" value="ECO:0007669"/>
    <property type="project" value="UniProtKB-KW"/>
</dbReference>
<protein>
    <recommendedName>
        <fullName evidence="7">Peroxidase</fullName>
        <ecNumber evidence="7">1.11.1.-</ecNumber>
    </recommendedName>
</protein>
<evidence type="ECO:0000256" key="7">
    <source>
        <dbReference type="RuleBase" id="RU363051"/>
    </source>
</evidence>
<accession>A0A4Y7SXL6</accession>
<keyword evidence="7" id="KW-0732">Signal</keyword>
<keyword evidence="5" id="KW-0408">Iron</keyword>
<evidence type="ECO:0000256" key="2">
    <source>
        <dbReference type="ARBA" id="ARBA00022617"/>
    </source>
</evidence>
<dbReference type="GO" id="GO:0000302">
    <property type="term" value="P:response to reactive oxygen species"/>
    <property type="evidence" value="ECO:0007669"/>
    <property type="project" value="TreeGrafter"/>
</dbReference>
<keyword evidence="4 7" id="KW-0560">Oxidoreductase</keyword>
<dbReference type="Proteomes" id="UP000298030">
    <property type="component" value="Unassembled WGS sequence"/>
</dbReference>
<dbReference type="InterPro" id="IPR044831">
    <property type="entry name" value="Ccp1-like"/>
</dbReference>
<evidence type="ECO:0000256" key="5">
    <source>
        <dbReference type="ARBA" id="ARBA00023004"/>
    </source>
</evidence>
<keyword evidence="2" id="KW-0349">Heme</keyword>
<evidence type="ECO:0000256" key="1">
    <source>
        <dbReference type="ARBA" id="ARBA00022559"/>
    </source>
</evidence>
<dbReference type="GO" id="GO:0020037">
    <property type="term" value="F:heme binding"/>
    <property type="evidence" value="ECO:0007669"/>
    <property type="project" value="UniProtKB-UniRule"/>
</dbReference>
<feature type="domain" description="Plant heme peroxidase family profile" evidence="8">
    <location>
        <begin position="34"/>
        <end position="316"/>
    </location>
</feature>
<dbReference type="GO" id="GO:0034599">
    <property type="term" value="P:cellular response to oxidative stress"/>
    <property type="evidence" value="ECO:0007669"/>
    <property type="project" value="InterPro"/>
</dbReference>
<keyword evidence="3" id="KW-0479">Metal-binding</keyword>